<reference evidence="1 2" key="1">
    <citation type="journal article" date="2016" name="Int. J. Syst. Evol. Microbiol.">
        <title>Descriptions of Anaerotaenia torta gen. nov., sp. nov. and Anaerocolumna cellulosilytica gen. nov., sp. nov. isolated from a methanogenic reactor of cattle waste.</title>
        <authorList>
            <person name="Uek A."/>
            <person name="Ohtaki Y."/>
            <person name="Kaku N."/>
            <person name="Ueki K."/>
        </authorList>
    </citation>
    <scope>NUCLEOTIDE SEQUENCE [LARGE SCALE GENOMIC DNA]</scope>
    <source>
        <strain evidence="1 2">SN021</strain>
    </source>
</reference>
<dbReference type="Pfam" id="PF12730">
    <property type="entry name" value="ABC2_membrane_4"/>
    <property type="match status" value="1"/>
</dbReference>
<dbReference type="PANTHER" id="PTHR37305">
    <property type="entry name" value="INTEGRAL MEMBRANE PROTEIN-RELATED"/>
    <property type="match status" value="1"/>
</dbReference>
<sequence>MKEIHLEFYKLRHKHLLLMITGFLGVEILWAFMAISMSISRNPDAGGWEPLLLMLSSMNGLFIPILTAVCVSRICDMEHKGNTWKMLTSLSVKRSRLYFAKFVCAAGFLCYVFLLQTAAIWFFGSVNHFLQPVPYELLVRSFLGSFLTSLVVAALQQWISLAIKNQAFALCLGMAGGFVGLAADLFPEGVRRIFIWSYFTGLSPVVQTYTGETMVFHIQKAVEILPLMGVAAMMGVLLFWLGNMHISYKDI</sequence>
<protein>
    <submittedName>
        <fullName evidence="1">Multidrug ABC transporter permease</fullName>
    </submittedName>
</protein>
<accession>A0A6S6QST9</accession>
<proteinExistence type="predicted"/>
<dbReference type="Proteomes" id="UP000515561">
    <property type="component" value="Chromosome"/>
</dbReference>
<evidence type="ECO:0000313" key="2">
    <source>
        <dbReference type="Proteomes" id="UP000515561"/>
    </source>
</evidence>
<gene>
    <name evidence="1" type="primary">cdd3</name>
    <name evidence="1" type="ORF">acsn021_12330</name>
</gene>
<dbReference type="AlphaFoldDB" id="A0A6S6QST9"/>
<dbReference type="EMBL" id="AP023367">
    <property type="protein sequence ID" value="BCJ93664.1"/>
    <property type="molecule type" value="Genomic_DNA"/>
</dbReference>
<name>A0A6S6QST9_9FIRM</name>
<evidence type="ECO:0000313" key="1">
    <source>
        <dbReference type="EMBL" id="BCJ93664.1"/>
    </source>
</evidence>
<dbReference type="PANTHER" id="PTHR37305:SF1">
    <property type="entry name" value="MEMBRANE PROTEIN"/>
    <property type="match status" value="1"/>
</dbReference>
<dbReference type="CDD" id="cd21809">
    <property type="entry name" value="ABC-2_lan_permease-like"/>
    <property type="match status" value="1"/>
</dbReference>
<dbReference type="RefSeq" id="WP_184092937.1">
    <property type="nucleotide sequence ID" value="NZ_AP023367.1"/>
</dbReference>
<dbReference type="KEGG" id="acel:acsn021_12330"/>
<keyword evidence="2" id="KW-1185">Reference proteome</keyword>
<organism evidence="1 2">
    <name type="scientific">Anaerocolumna cellulosilytica</name>
    <dbReference type="NCBI Taxonomy" id="433286"/>
    <lineage>
        <taxon>Bacteria</taxon>
        <taxon>Bacillati</taxon>
        <taxon>Bacillota</taxon>
        <taxon>Clostridia</taxon>
        <taxon>Lachnospirales</taxon>
        <taxon>Lachnospiraceae</taxon>
        <taxon>Anaerocolumna</taxon>
    </lineage>
</organism>